<sequence>MESRDVEVCREIGQILYDVAPDDVSQVLMKAELAPEGDACKFEYDYSKESGESGWFLPENGMVDQRLRELLVLHRDFFVSQNQPPWKVFSYTLDVGKRKFSLQLSYD</sequence>
<protein>
    <submittedName>
        <fullName evidence="1">Uncharacterized protein</fullName>
    </submittedName>
</protein>
<proteinExistence type="predicted"/>
<reference evidence="1" key="1">
    <citation type="submission" date="2021-09" db="EMBL/GenBank/DDBJ databases">
        <title>Genomic analysis of Ralstonia spp.</title>
        <authorList>
            <person name="Aburjaile F."/>
            <person name="Ariute J.C."/>
            <person name="Pais A.K.L."/>
            <person name="Albuquerque G.M.R."/>
            <person name="Silva A.M.F."/>
            <person name="Brenig B."/>
            <person name="Azevedo V."/>
            <person name="Matiuzzi M."/>
            <person name="Ramos R."/>
            <person name="Goes-Neto A."/>
            <person name="Soares S."/>
            <person name="Iseppon A.M.B."/>
            <person name="Souza E."/>
            <person name="Gama M."/>
        </authorList>
    </citation>
    <scope>NUCLEOTIDE SEQUENCE</scope>
    <source>
        <strain evidence="1">CCRMRs91</strain>
    </source>
</reference>
<dbReference type="EMBL" id="JAIVFG010000032">
    <property type="protein sequence ID" value="MDB0572592.1"/>
    <property type="molecule type" value="Genomic_DNA"/>
</dbReference>
<evidence type="ECO:0000313" key="1">
    <source>
        <dbReference type="EMBL" id="MDB0572592.1"/>
    </source>
</evidence>
<gene>
    <name evidence="1" type="ORF">LBW59_17675</name>
</gene>
<dbReference type="Proteomes" id="UP001144050">
    <property type="component" value="Unassembled WGS sequence"/>
</dbReference>
<name>A0AAW5ZS35_RALSL</name>
<dbReference type="AlphaFoldDB" id="A0AAW5ZS35"/>
<evidence type="ECO:0000313" key="2">
    <source>
        <dbReference type="Proteomes" id="UP001144050"/>
    </source>
</evidence>
<dbReference type="RefSeq" id="WP_247584270.1">
    <property type="nucleotide sequence ID" value="NZ_JAIVFG010000032.1"/>
</dbReference>
<dbReference type="Gene3D" id="3.30.500.20">
    <property type="entry name" value="BH3703-like domains"/>
    <property type="match status" value="1"/>
</dbReference>
<dbReference type="InterPro" id="IPR036170">
    <property type="entry name" value="YezG-like_sf"/>
</dbReference>
<dbReference type="SUPFAM" id="SSF160424">
    <property type="entry name" value="BH3703-like"/>
    <property type="match status" value="1"/>
</dbReference>
<comment type="caution">
    <text evidence="1">The sequence shown here is derived from an EMBL/GenBank/DDBJ whole genome shotgun (WGS) entry which is preliminary data.</text>
</comment>
<accession>A0AAW5ZS35</accession>
<organism evidence="1 2">
    <name type="scientific">Ralstonia solanacearum</name>
    <name type="common">Pseudomonas solanacearum</name>
    <dbReference type="NCBI Taxonomy" id="305"/>
    <lineage>
        <taxon>Bacteria</taxon>
        <taxon>Pseudomonadati</taxon>
        <taxon>Pseudomonadota</taxon>
        <taxon>Betaproteobacteria</taxon>
        <taxon>Burkholderiales</taxon>
        <taxon>Burkholderiaceae</taxon>
        <taxon>Ralstonia</taxon>
        <taxon>Ralstonia solanacearum species complex</taxon>
    </lineage>
</organism>